<evidence type="ECO:0000313" key="1">
    <source>
        <dbReference type="EMBL" id="GAL23049.1"/>
    </source>
</evidence>
<evidence type="ECO:0000313" key="2">
    <source>
        <dbReference type="Proteomes" id="UP000029228"/>
    </source>
</evidence>
<dbReference type="STRING" id="990268.JCM19235_1350"/>
<gene>
    <name evidence="1" type="ORF">JCM19235_1350</name>
</gene>
<dbReference type="EMBL" id="BBMR01000017">
    <property type="protein sequence ID" value="GAL23049.1"/>
    <property type="molecule type" value="Genomic_DNA"/>
</dbReference>
<keyword evidence="2" id="KW-1185">Reference proteome</keyword>
<dbReference type="Proteomes" id="UP000029228">
    <property type="component" value="Unassembled WGS sequence"/>
</dbReference>
<dbReference type="AlphaFoldDB" id="A0A090S976"/>
<protein>
    <submittedName>
        <fullName evidence="1">Uncharacterized protein</fullName>
    </submittedName>
</protein>
<comment type="caution">
    <text evidence="1">The sequence shown here is derived from an EMBL/GenBank/DDBJ whole genome shotgun (WGS) entry which is preliminary data.</text>
</comment>
<reference evidence="1 2" key="1">
    <citation type="submission" date="2014-09" db="EMBL/GenBank/DDBJ databases">
        <title>Vibrio maritimus JCM 19235. (C45) whole genome shotgun sequence.</title>
        <authorList>
            <person name="Sawabe T."/>
            <person name="Meirelles P."/>
            <person name="Nakanishi M."/>
            <person name="Sayaka M."/>
            <person name="Hattori M."/>
            <person name="Ohkuma M."/>
        </authorList>
    </citation>
    <scope>NUCLEOTIDE SEQUENCE [LARGE SCALE GENOMIC DNA]</scope>
    <source>
        <strain evidence="2">JCM19235</strain>
    </source>
</reference>
<name>A0A090S976_9VIBR</name>
<accession>A0A090S976</accession>
<sequence length="54" mass="6153">MDNDKLVPNANWQTKQRGSNDAEYQIYLACADDGKGMDITTGKPLKSYDEWLRS</sequence>
<proteinExistence type="predicted"/>
<organism evidence="1 2">
    <name type="scientific">Vibrio maritimus</name>
    <dbReference type="NCBI Taxonomy" id="990268"/>
    <lineage>
        <taxon>Bacteria</taxon>
        <taxon>Pseudomonadati</taxon>
        <taxon>Pseudomonadota</taxon>
        <taxon>Gammaproteobacteria</taxon>
        <taxon>Vibrionales</taxon>
        <taxon>Vibrionaceae</taxon>
        <taxon>Vibrio</taxon>
    </lineage>
</organism>
<dbReference type="OrthoDB" id="9133061at2"/>